<reference evidence="11 13" key="1">
    <citation type="submission" date="2017-11" db="EMBL/GenBank/DDBJ databases">
        <title>Genome sequencing of Fusobacterium periodonticum KCOM 1263.</title>
        <authorList>
            <person name="Kook J.-K."/>
            <person name="Park S.-N."/>
            <person name="Lim Y.K."/>
        </authorList>
    </citation>
    <scope>NUCLEOTIDE SEQUENCE [LARGE SCALE GENOMIC DNA]</scope>
    <source>
        <strain evidence="11 13">KCOM 1263</strain>
    </source>
</reference>
<dbReference type="EMBL" id="CP024704">
    <property type="protein sequence ID" value="ATV70359.1"/>
    <property type="molecule type" value="Genomic_DNA"/>
</dbReference>
<comment type="subunit">
    <text evidence="8">The ABC transporter complex is composed of one ATP-binding protein (MglA), two transmembrane proteins (MglC) and a solute-binding protein (MglB).</text>
</comment>
<dbReference type="CDD" id="cd01539">
    <property type="entry name" value="PBP1_GGBP"/>
    <property type="match status" value="1"/>
</dbReference>
<dbReference type="RefSeq" id="WP_008793743.1">
    <property type="nucleotide sequence ID" value="NZ_CAUSAS010000001.1"/>
</dbReference>
<dbReference type="InterPro" id="IPR044085">
    <property type="entry name" value="MglB-like_PBP1"/>
</dbReference>
<evidence type="ECO:0000259" key="10">
    <source>
        <dbReference type="Pfam" id="PF13407"/>
    </source>
</evidence>
<dbReference type="PANTHER" id="PTHR30036:SF2">
    <property type="entry name" value="D-GALACTOSE_METHYL-GALACTOSIDE BINDING PERIPLASMIC PROTEIN MGLB"/>
    <property type="match status" value="1"/>
</dbReference>
<evidence type="ECO:0000256" key="9">
    <source>
        <dbReference type="ARBA" id="ARBA00034344"/>
    </source>
</evidence>
<comment type="subcellular location">
    <subcellularLocation>
        <location evidence="1">Cell envelope</location>
    </subcellularLocation>
</comment>
<evidence type="ECO:0000256" key="8">
    <source>
        <dbReference type="ARBA" id="ARBA00034323"/>
    </source>
</evidence>
<dbReference type="PROSITE" id="PS51257">
    <property type="entry name" value="PROKAR_LIPOPROTEIN"/>
    <property type="match status" value="1"/>
</dbReference>
<evidence type="ECO:0000256" key="6">
    <source>
        <dbReference type="ARBA" id="ARBA00022764"/>
    </source>
</evidence>
<keyword evidence="13" id="KW-1185">Reference proteome</keyword>
<dbReference type="PANTHER" id="PTHR30036">
    <property type="entry name" value="D-XYLOSE-BINDING PERIPLASMIC PROTEIN"/>
    <property type="match status" value="1"/>
</dbReference>
<accession>A0A2D3LYF1</accession>
<keyword evidence="4" id="KW-0479">Metal-binding</keyword>
<dbReference type="GO" id="GO:0030288">
    <property type="term" value="C:outer membrane-bounded periplasmic space"/>
    <property type="evidence" value="ECO:0007669"/>
    <property type="project" value="TreeGrafter"/>
</dbReference>
<evidence type="ECO:0000256" key="4">
    <source>
        <dbReference type="ARBA" id="ARBA00022723"/>
    </source>
</evidence>
<dbReference type="AlphaFoldDB" id="A0A2D3LYF1"/>
<evidence type="ECO:0000256" key="2">
    <source>
        <dbReference type="ARBA" id="ARBA00022448"/>
    </source>
</evidence>
<dbReference type="GO" id="GO:0046872">
    <property type="term" value="F:metal ion binding"/>
    <property type="evidence" value="ECO:0007669"/>
    <property type="project" value="UniProtKB-KW"/>
</dbReference>
<dbReference type="GO" id="GO:0030246">
    <property type="term" value="F:carbohydrate binding"/>
    <property type="evidence" value="ECO:0007669"/>
    <property type="project" value="InterPro"/>
</dbReference>
<dbReference type="EMBL" id="CP024700">
    <property type="protein sequence ID" value="ATV61555.1"/>
    <property type="molecule type" value="Genomic_DNA"/>
</dbReference>
<proteinExistence type="predicted"/>
<dbReference type="InterPro" id="IPR050555">
    <property type="entry name" value="Bact_Solute-Bind_Prot2"/>
</dbReference>
<name>A0A2D3LYF1_9FUSO</name>
<dbReference type="NCBIfam" id="NF011924">
    <property type="entry name" value="PRK15395.1"/>
    <property type="match status" value="1"/>
</dbReference>
<keyword evidence="5" id="KW-0732">Signal</keyword>
<evidence type="ECO:0000256" key="7">
    <source>
        <dbReference type="ARBA" id="ARBA00022837"/>
    </source>
</evidence>
<dbReference type="Pfam" id="PF13407">
    <property type="entry name" value="Peripla_BP_4"/>
    <property type="match status" value="1"/>
</dbReference>
<dbReference type="InterPro" id="IPR028082">
    <property type="entry name" value="Peripla_BP_I"/>
</dbReference>
<evidence type="ECO:0000313" key="14">
    <source>
        <dbReference type="Proteomes" id="UP000230781"/>
    </source>
</evidence>
<evidence type="ECO:0000313" key="11">
    <source>
        <dbReference type="EMBL" id="ATV61555.1"/>
    </source>
</evidence>
<protein>
    <recommendedName>
        <fullName evidence="9">D-galactose/methyl-galactoside binding periplasmic protein MglB</fullName>
    </recommendedName>
</protein>
<reference evidence="12 14" key="2">
    <citation type="submission" date="2017-11" db="EMBL/GenBank/DDBJ databases">
        <title>Genome sequencing of Fusobacterium periodonticum KCOM 2555.</title>
        <authorList>
            <person name="Kook J.-K."/>
            <person name="Park S.-N."/>
            <person name="Lim Y.K."/>
        </authorList>
    </citation>
    <scope>NUCLEOTIDE SEQUENCE [LARGE SCALE GENOMIC DNA]</scope>
    <source>
        <strain evidence="12 14">KCOM 2555</strain>
    </source>
</reference>
<sequence length="342" mass="36566">MKKFGMILGSIILASALVACGEKKEEAKTEAAPAAEKLSIGLTAYKFDDNFIALFRKAFEAEAAAKADTVEVTAIDSQNSVATEKEQIEAVLEKGVKAFAINLVDASAADGIINLLKEKNIPVVFYNRKPSDEAIASYDKLYYVGIDPNAQGIAQGELIEKLWKENPDLDLNKDGVIQYVMLTGEPGHPDAVARTKYSISTLNDHGIKTEELHQDTAMWDTATAKDKMDAWLSGPNGSKIEVVICNNDGMALGAIESMKATGKILPTFGVDALPEALVKIEAGEMAGTVLNDAKGQASATFNMVVNLAAGKEPTEGTDLKLDNKIILIPSIGIDKSNVADFK</sequence>
<dbReference type="SUPFAM" id="SSF53822">
    <property type="entry name" value="Periplasmic binding protein-like I"/>
    <property type="match status" value="1"/>
</dbReference>
<dbReference type="Proteomes" id="UP000228552">
    <property type="component" value="Chromosome"/>
</dbReference>
<dbReference type="Proteomes" id="UP000230781">
    <property type="component" value="Chromosome"/>
</dbReference>
<evidence type="ECO:0000256" key="5">
    <source>
        <dbReference type="ARBA" id="ARBA00022729"/>
    </source>
</evidence>
<evidence type="ECO:0000313" key="13">
    <source>
        <dbReference type="Proteomes" id="UP000228552"/>
    </source>
</evidence>
<keyword evidence="7" id="KW-0106">Calcium</keyword>
<gene>
    <name evidence="11" type="ORF">CTM74_06830</name>
    <name evidence="12" type="ORF">CTM98_06690</name>
</gene>
<keyword evidence="2" id="KW-0813">Transport</keyword>
<evidence type="ECO:0000313" key="12">
    <source>
        <dbReference type="EMBL" id="ATV70359.1"/>
    </source>
</evidence>
<dbReference type="InterPro" id="IPR025997">
    <property type="entry name" value="SBP_2_dom"/>
</dbReference>
<organism evidence="12 14">
    <name type="scientific">Fusobacterium pseudoperiodonticum</name>
    <dbReference type="NCBI Taxonomy" id="2663009"/>
    <lineage>
        <taxon>Bacteria</taxon>
        <taxon>Fusobacteriati</taxon>
        <taxon>Fusobacteriota</taxon>
        <taxon>Fusobacteriia</taxon>
        <taxon>Fusobacteriales</taxon>
        <taxon>Fusobacteriaceae</taxon>
        <taxon>Fusobacterium</taxon>
    </lineage>
</organism>
<feature type="domain" description="Periplasmic binding protein" evidence="10">
    <location>
        <begin position="40"/>
        <end position="312"/>
    </location>
</feature>
<evidence type="ECO:0000256" key="3">
    <source>
        <dbReference type="ARBA" id="ARBA00022597"/>
    </source>
</evidence>
<evidence type="ECO:0000256" key="1">
    <source>
        <dbReference type="ARBA" id="ARBA00004196"/>
    </source>
</evidence>
<keyword evidence="3" id="KW-0762">Sugar transport</keyword>
<keyword evidence="6" id="KW-0574">Periplasm</keyword>
<dbReference type="Gene3D" id="3.40.50.2300">
    <property type="match status" value="2"/>
</dbReference>